<accession>A0A1S2MDJ9</accession>
<evidence type="ECO:0000313" key="2">
    <source>
        <dbReference type="EMBL" id="OIJ22644.1"/>
    </source>
</evidence>
<dbReference type="Proteomes" id="UP000180175">
    <property type="component" value="Chromosome"/>
</dbReference>
<proteinExistence type="predicted"/>
<name>A0A1S2MDJ9_9BACI</name>
<dbReference type="AlphaFoldDB" id="A0A1S2MDJ9"/>
<sequence length="70" mass="8537">METTNFNSPHIQSATYDDITHALYIRFTNGEYYVYYDVMPIDYIGFLSTEDHSWYVTDRLNRKYDMKRLH</sequence>
<reference evidence="3 4" key="3">
    <citation type="journal article" date="2019" name="Int. J. Syst. Evol. Microbiol.">
        <title>Anaerobacillus isosaccharinicus sp. nov., an alkaliphilic bacterium which degrades isosaccharinic acid.</title>
        <authorList>
            <person name="Bassil N.M."/>
            <person name="Lloyd J.R."/>
        </authorList>
    </citation>
    <scope>NUCLEOTIDE SEQUENCE [LARGE SCALE GENOMIC DNA]</scope>
    <source>
        <strain evidence="3 4">NB2006</strain>
    </source>
</reference>
<reference evidence="3" key="4">
    <citation type="submission" date="2020-10" db="EMBL/GenBank/DDBJ databases">
        <authorList>
            <person name="Bassil N.M."/>
            <person name="Lloyd J.R."/>
        </authorList>
    </citation>
    <scope>NUCLEOTIDE SEQUENCE</scope>
    <source>
        <strain evidence="3">NB2006</strain>
    </source>
</reference>
<feature type="domain" description="KTSC" evidence="1">
    <location>
        <begin position="8"/>
        <end position="64"/>
    </location>
</feature>
<protein>
    <submittedName>
        <fullName evidence="3">KTSC domain-containing protein</fullName>
    </submittedName>
</protein>
<dbReference type="RefSeq" id="WP_071316103.1">
    <property type="nucleotide sequence ID" value="NZ_CP063356.2"/>
</dbReference>
<evidence type="ECO:0000313" key="3">
    <source>
        <dbReference type="EMBL" id="QOY34054.1"/>
    </source>
</evidence>
<keyword evidence="4" id="KW-1185">Reference proteome</keyword>
<organism evidence="2 4">
    <name type="scientific">Anaerobacillus isosaccharinicus</name>
    <dbReference type="NCBI Taxonomy" id="1532552"/>
    <lineage>
        <taxon>Bacteria</taxon>
        <taxon>Bacillati</taxon>
        <taxon>Bacillota</taxon>
        <taxon>Bacilli</taxon>
        <taxon>Bacillales</taxon>
        <taxon>Bacillaceae</taxon>
        <taxon>Anaerobacillus</taxon>
    </lineage>
</organism>
<gene>
    <name evidence="3" type="ORF">AWH56_015025</name>
    <name evidence="2" type="ORF">AWH56_05120</name>
</gene>
<evidence type="ECO:0000313" key="4">
    <source>
        <dbReference type="Proteomes" id="UP000180175"/>
    </source>
</evidence>
<dbReference type="KEGG" id="aia:AWH56_015025"/>
<evidence type="ECO:0000259" key="1">
    <source>
        <dbReference type="Pfam" id="PF13619"/>
    </source>
</evidence>
<dbReference type="Pfam" id="PF13619">
    <property type="entry name" value="KTSC"/>
    <property type="match status" value="1"/>
</dbReference>
<dbReference type="EMBL" id="CP063356">
    <property type="protein sequence ID" value="QOY34054.1"/>
    <property type="molecule type" value="Genomic_DNA"/>
</dbReference>
<reference evidence="2 4" key="1">
    <citation type="submission" date="2016-10" db="EMBL/GenBank/DDBJ databases">
        <title>Draft genome sequences of four alkaliphilic bacteria belonging to the Anaerobacillus genus.</title>
        <authorList>
            <person name="Bassil N.M."/>
            <person name="Lloyd J.R."/>
        </authorList>
    </citation>
    <scope>NUCLEOTIDE SEQUENCE [LARGE SCALE GENOMIC DNA]</scope>
    <source>
        <strain evidence="2 4">NB2006</strain>
    </source>
</reference>
<dbReference type="EMBL" id="LQXD01000036">
    <property type="protein sequence ID" value="OIJ22644.1"/>
    <property type="molecule type" value="Genomic_DNA"/>
</dbReference>
<reference evidence="3 4" key="2">
    <citation type="journal article" date="2017" name="Genome Announc.">
        <title>Draft Genome Sequences of Four Alkaliphilic Bacteria Belonging to the Anaerobacillus Genus.</title>
        <authorList>
            <person name="Bassil N.M."/>
            <person name="Lloyd J.R."/>
        </authorList>
    </citation>
    <scope>NUCLEOTIDE SEQUENCE [LARGE SCALE GENOMIC DNA]</scope>
    <source>
        <strain evidence="3 4">NB2006</strain>
    </source>
</reference>
<dbReference type="InterPro" id="IPR025309">
    <property type="entry name" value="KTSC_dom"/>
</dbReference>
<dbReference type="OrthoDB" id="2970699at2"/>